<organism evidence="4 5">
    <name type="scientific">Emiliania huxleyi (strain CCMP1516)</name>
    <dbReference type="NCBI Taxonomy" id="280463"/>
    <lineage>
        <taxon>Eukaryota</taxon>
        <taxon>Haptista</taxon>
        <taxon>Haptophyta</taxon>
        <taxon>Prymnesiophyceae</taxon>
        <taxon>Isochrysidales</taxon>
        <taxon>Noelaerhabdaceae</taxon>
        <taxon>Emiliania</taxon>
    </lineage>
</organism>
<dbReference type="EnsemblProtists" id="EOD07797">
    <property type="protein sequence ID" value="EOD07797"/>
    <property type="gene ID" value="EMIHUDRAFT_471796"/>
</dbReference>
<feature type="region of interest" description="Disordered" evidence="1">
    <location>
        <begin position="283"/>
        <end position="303"/>
    </location>
</feature>
<accession>A0A0D3I962</accession>
<feature type="chain" id="PRO_5044254641" description="NAD-dependent epimerase/dehydratase domain-containing protein" evidence="2">
    <location>
        <begin position="19"/>
        <end position="314"/>
    </location>
</feature>
<keyword evidence="2" id="KW-0732">Signal</keyword>
<evidence type="ECO:0000259" key="3">
    <source>
        <dbReference type="Pfam" id="PF01370"/>
    </source>
</evidence>
<feature type="domain" description="NAD-dependent epimerase/dehydratase" evidence="3">
    <location>
        <begin position="56"/>
        <end position="275"/>
    </location>
</feature>
<dbReference type="RefSeq" id="XP_005760226.1">
    <property type="nucleotide sequence ID" value="XM_005760169.1"/>
</dbReference>
<dbReference type="GeneID" id="17253948"/>
<sequence length="314" mass="32737">MRDVALLLALLRAAPAAGKGLHEHDGGAGGRDGRRTKPWRASEACVATGGAAPSVAIIGAGGNIGSRLHEVLSANCGWKVTGYDREPRLSPPRAKYPITPMSAASIPAAELAAYDAVVYLGGLTGRAACDRHTREQTLSENVDDPLALASRMGPSQLLVFASTSAITEGSGQRSAREDTAVRTELLDSYSSSMHQREAAMRQLAASKPAGAPQLVGLRFGTVIGVSPGQRVDLGPPAMLKSAYTTGVLKVAHPETSRAFLWLEDLCRGISRTIELRRGGAAIAPPATAHHSKRSAPSSSSMAPAAPPPFAIYHL</sequence>
<feature type="compositionally biased region" description="Basic and acidic residues" evidence="1">
    <location>
        <begin position="20"/>
        <end position="35"/>
    </location>
</feature>
<evidence type="ECO:0000256" key="2">
    <source>
        <dbReference type="SAM" id="SignalP"/>
    </source>
</evidence>
<dbReference type="SUPFAM" id="SSF51735">
    <property type="entry name" value="NAD(P)-binding Rossmann-fold domains"/>
    <property type="match status" value="1"/>
</dbReference>
<protein>
    <recommendedName>
        <fullName evidence="3">NAD-dependent epimerase/dehydratase domain-containing protein</fullName>
    </recommendedName>
</protein>
<feature type="signal peptide" evidence="2">
    <location>
        <begin position="1"/>
        <end position="18"/>
    </location>
</feature>
<dbReference type="InterPro" id="IPR001509">
    <property type="entry name" value="Epimerase_deHydtase"/>
</dbReference>
<evidence type="ECO:0000256" key="1">
    <source>
        <dbReference type="SAM" id="MobiDB-lite"/>
    </source>
</evidence>
<name>A0A0D3I962_EMIH1</name>
<reference evidence="5" key="1">
    <citation type="journal article" date="2013" name="Nature">
        <title>Pan genome of the phytoplankton Emiliania underpins its global distribution.</title>
        <authorList>
            <person name="Read B.A."/>
            <person name="Kegel J."/>
            <person name="Klute M.J."/>
            <person name="Kuo A."/>
            <person name="Lefebvre S.C."/>
            <person name="Maumus F."/>
            <person name="Mayer C."/>
            <person name="Miller J."/>
            <person name="Monier A."/>
            <person name="Salamov A."/>
            <person name="Young J."/>
            <person name="Aguilar M."/>
            <person name="Claverie J.M."/>
            <person name="Frickenhaus S."/>
            <person name="Gonzalez K."/>
            <person name="Herman E.K."/>
            <person name="Lin Y.C."/>
            <person name="Napier J."/>
            <person name="Ogata H."/>
            <person name="Sarno A.F."/>
            <person name="Shmutz J."/>
            <person name="Schroeder D."/>
            <person name="de Vargas C."/>
            <person name="Verret F."/>
            <person name="von Dassow P."/>
            <person name="Valentin K."/>
            <person name="Van de Peer Y."/>
            <person name="Wheeler G."/>
            <person name="Dacks J.B."/>
            <person name="Delwiche C.F."/>
            <person name="Dyhrman S.T."/>
            <person name="Glockner G."/>
            <person name="John U."/>
            <person name="Richards T."/>
            <person name="Worden A.Z."/>
            <person name="Zhang X."/>
            <person name="Grigoriev I.V."/>
            <person name="Allen A.E."/>
            <person name="Bidle K."/>
            <person name="Borodovsky M."/>
            <person name="Bowler C."/>
            <person name="Brownlee C."/>
            <person name="Cock J.M."/>
            <person name="Elias M."/>
            <person name="Gladyshev V.N."/>
            <person name="Groth M."/>
            <person name="Guda C."/>
            <person name="Hadaegh A."/>
            <person name="Iglesias-Rodriguez M.D."/>
            <person name="Jenkins J."/>
            <person name="Jones B.M."/>
            <person name="Lawson T."/>
            <person name="Leese F."/>
            <person name="Lindquist E."/>
            <person name="Lobanov A."/>
            <person name="Lomsadze A."/>
            <person name="Malik S.B."/>
            <person name="Marsh M.E."/>
            <person name="Mackinder L."/>
            <person name="Mock T."/>
            <person name="Mueller-Roeber B."/>
            <person name="Pagarete A."/>
            <person name="Parker M."/>
            <person name="Probert I."/>
            <person name="Quesneville H."/>
            <person name="Raines C."/>
            <person name="Rensing S.A."/>
            <person name="Riano-Pachon D.M."/>
            <person name="Richier S."/>
            <person name="Rokitta S."/>
            <person name="Shiraiwa Y."/>
            <person name="Soanes D.M."/>
            <person name="van der Giezen M."/>
            <person name="Wahlund T.M."/>
            <person name="Williams B."/>
            <person name="Wilson W."/>
            <person name="Wolfe G."/>
            <person name="Wurch L.L."/>
        </authorList>
    </citation>
    <scope>NUCLEOTIDE SEQUENCE</scope>
</reference>
<reference evidence="4" key="2">
    <citation type="submission" date="2024-10" db="UniProtKB">
        <authorList>
            <consortium name="EnsemblProtists"/>
        </authorList>
    </citation>
    <scope>IDENTIFICATION</scope>
</reference>
<evidence type="ECO:0000313" key="5">
    <source>
        <dbReference type="Proteomes" id="UP000013827"/>
    </source>
</evidence>
<feature type="compositionally biased region" description="Low complexity" evidence="1">
    <location>
        <begin position="294"/>
        <end position="303"/>
    </location>
</feature>
<feature type="region of interest" description="Disordered" evidence="1">
    <location>
        <begin position="19"/>
        <end position="38"/>
    </location>
</feature>
<dbReference type="Proteomes" id="UP000013827">
    <property type="component" value="Unassembled WGS sequence"/>
</dbReference>
<dbReference type="KEGG" id="ehx:EMIHUDRAFT_471796"/>
<dbReference type="PaxDb" id="2903-EOD07797"/>
<dbReference type="HOGENOM" id="CLU_886902_0_0_1"/>
<proteinExistence type="predicted"/>
<dbReference type="InterPro" id="IPR036291">
    <property type="entry name" value="NAD(P)-bd_dom_sf"/>
</dbReference>
<evidence type="ECO:0000313" key="4">
    <source>
        <dbReference type="EnsemblProtists" id="EOD07797"/>
    </source>
</evidence>
<keyword evidence="5" id="KW-1185">Reference proteome</keyword>
<dbReference type="Pfam" id="PF01370">
    <property type="entry name" value="Epimerase"/>
    <property type="match status" value="1"/>
</dbReference>
<dbReference type="AlphaFoldDB" id="A0A0D3I962"/>
<dbReference type="Gene3D" id="3.40.50.720">
    <property type="entry name" value="NAD(P)-binding Rossmann-like Domain"/>
    <property type="match status" value="1"/>
</dbReference>